<accession>A0A134A218</accession>
<dbReference type="EMBL" id="AP019835">
    <property type="protein sequence ID" value="BBM49993.1"/>
    <property type="molecule type" value="Genomic_DNA"/>
</dbReference>
<dbReference type="RefSeq" id="WP_060918332.1">
    <property type="nucleotide sequence ID" value="NZ_AP019834.1"/>
</dbReference>
<feature type="transmembrane region" description="Helical" evidence="1">
    <location>
        <begin position="143"/>
        <end position="161"/>
    </location>
</feature>
<keyword evidence="5" id="KW-1185">Reference proteome</keyword>
<reference evidence="5" key="1">
    <citation type="submission" date="2016-01" db="EMBL/GenBank/DDBJ databases">
        <authorList>
            <person name="Mitreva M."/>
            <person name="Pepin K.H."/>
            <person name="Mihindukulasuriya K.A."/>
            <person name="Fulton R."/>
            <person name="Fronick C."/>
            <person name="O'Laughlin M."/>
            <person name="Miner T."/>
            <person name="Herter B."/>
            <person name="Rosa B.A."/>
            <person name="Cordes M."/>
            <person name="Tomlinson C."/>
            <person name="Wollam A."/>
            <person name="Palsikar V.B."/>
            <person name="Mardis E.R."/>
            <person name="Wilson R.K."/>
        </authorList>
    </citation>
    <scope>NUCLEOTIDE SEQUENCE [LARGE SCALE GENOMIC DNA]</scope>
    <source>
        <strain evidence="5">KA00185</strain>
    </source>
</reference>
<dbReference type="EMBL" id="AP019834">
    <property type="protein sequence ID" value="BBM47688.1"/>
    <property type="molecule type" value="Genomic_DNA"/>
</dbReference>
<evidence type="ECO:0000313" key="7">
    <source>
        <dbReference type="Proteomes" id="UP000321501"/>
    </source>
</evidence>
<dbReference type="OrthoDB" id="79567at2"/>
<keyword evidence="1" id="KW-0812">Transmembrane</keyword>
<reference evidence="3 7" key="4">
    <citation type="submission" date="2019-07" db="EMBL/GenBank/DDBJ databases">
        <title>Complete Genome Sequence of Leptotrichia wadei Strain JMUB3934.</title>
        <authorList>
            <person name="Watanabe S."/>
            <person name="Cui L."/>
        </authorList>
    </citation>
    <scope>NUCLEOTIDE SEQUENCE [LARGE SCALE GENOMIC DNA]</scope>
    <source>
        <strain evidence="3 7">JMUB3934</strain>
    </source>
</reference>
<evidence type="ECO:0000313" key="6">
    <source>
        <dbReference type="Proteomes" id="UP000321397"/>
    </source>
</evidence>
<sequence length="257" mass="31056">MDKNRKRWGYIFDEKLDMLIPNIPRQKKFVKIFLILSLIFFIIALMQLYFLDKTSPKQIIFLIYSGGSVFFLLFLAIVIKVNISFIERKLKQLEEMTLPYEFEIHPLKDNSYIFLCIILFIMFITILYFKLNELLKNFTSKDIFFVIFMIITIAVNFSFFLENLKKRKYSLIISGRIIKLLYENNEIEFIEIDNIRYAKFYAANAGKGRKERNPTFQIFDKEEKKFVEMSIKPTDYCLLKKYFTKYNVMIDDLYEYF</sequence>
<dbReference type="AlphaFoldDB" id="A0A134A218"/>
<reference evidence="4" key="2">
    <citation type="submission" date="2016-01" db="EMBL/GenBank/DDBJ databases">
        <authorList>
            <person name="Oliw E.H."/>
        </authorList>
    </citation>
    <scope>NUCLEOTIDE SEQUENCE [LARGE SCALE GENOMIC DNA]</scope>
    <source>
        <strain evidence="4">KA00185</strain>
    </source>
</reference>
<dbReference type="Proteomes" id="UP000321501">
    <property type="component" value="Chromosome"/>
</dbReference>
<feature type="transmembrane region" description="Helical" evidence="1">
    <location>
        <begin position="29"/>
        <end position="50"/>
    </location>
</feature>
<gene>
    <name evidence="4" type="ORF">HMPREF3180_01741</name>
    <name evidence="2" type="ORF">JMUB3933_1189</name>
    <name evidence="3" type="ORF">JMUB3934_1289</name>
</gene>
<name>A0A134A218_9FUSO</name>
<dbReference type="EMBL" id="LSDD01000131">
    <property type="protein sequence ID" value="KXB61715.1"/>
    <property type="molecule type" value="Genomic_DNA"/>
</dbReference>
<evidence type="ECO:0000313" key="3">
    <source>
        <dbReference type="EMBL" id="BBM49993.1"/>
    </source>
</evidence>
<evidence type="ECO:0000256" key="1">
    <source>
        <dbReference type="SAM" id="Phobius"/>
    </source>
</evidence>
<dbReference type="Proteomes" id="UP000321397">
    <property type="component" value="Chromosome"/>
</dbReference>
<dbReference type="Proteomes" id="UP000070483">
    <property type="component" value="Unassembled WGS sequence"/>
</dbReference>
<proteinExistence type="predicted"/>
<organism evidence="4 5">
    <name type="scientific">Leptotrichia wadei</name>
    <dbReference type="NCBI Taxonomy" id="157687"/>
    <lineage>
        <taxon>Bacteria</taxon>
        <taxon>Fusobacteriati</taxon>
        <taxon>Fusobacteriota</taxon>
        <taxon>Fusobacteriia</taxon>
        <taxon>Fusobacteriales</taxon>
        <taxon>Leptotrichiaceae</taxon>
        <taxon>Leptotrichia</taxon>
    </lineage>
</organism>
<dbReference type="PATRIC" id="fig|157687.3.peg.1733"/>
<keyword evidence="1" id="KW-1133">Transmembrane helix</keyword>
<evidence type="ECO:0000313" key="4">
    <source>
        <dbReference type="EMBL" id="KXB61715.1"/>
    </source>
</evidence>
<keyword evidence="1" id="KW-0472">Membrane</keyword>
<evidence type="ECO:0000313" key="5">
    <source>
        <dbReference type="Proteomes" id="UP000070483"/>
    </source>
</evidence>
<dbReference type="STRING" id="157687.HMPREF3180_01741"/>
<protein>
    <submittedName>
        <fullName evidence="4">Uncharacterized protein</fullName>
    </submittedName>
</protein>
<feature type="transmembrane region" description="Helical" evidence="1">
    <location>
        <begin position="112"/>
        <end position="131"/>
    </location>
</feature>
<reference evidence="2 6" key="3">
    <citation type="submission" date="2019-07" db="EMBL/GenBank/DDBJ databases">
        <title>Complete Genome Sequence of Leptotrichia wadei Strain JMUB3933.</title>
        <authorList>
            <person name="Watanabe S."/>
            <person name="Cui L."/>
        </authorList>
    </citation>
    <scope>NUCLEOTIDE SEQUENCE [LARGE SCALE GENOMIC DNA]</scope>
    <source>
        <strain evidence="2 6">JMUB3933</strain>
    </source>
</reference>
<evidence type="ECO:0000313" key="2">
    <source>
        <dbReference type="EMBL" id="BBM47688.1"/>
    </source>
</evidence>
<feature type="transmembrane region" description="Helical" evidence="1">
    <location>
        <begin position="62"/>
        <end position="83"/>
    </location>
</feature>